<dbReference type="Proteomes" id="UP000772434">
    <property type="component" value="Unassembled WGS sequence"/>
</dbReference>
<comment type="caution">
    <text evidence="1">The sequence shown here is derived from an EMBL/GenBank/DDBJ whole genome shotgun (WGS) entry which is preliminary data.</text>
</comment>
<dbReference type="AlphaFoldDB" id="A0A9P5PS17"/>
<gene>
    <name evidence="1" type="ORF">BDP27DRAFT_1329711</name>
</gene>
<accession>A0A9P5PS17</accession>
<evidence type="ECO:0000313" key="1">
    <source>
        <dbReference type="EMBL" id="KAF9066935.1"/>
    </source>
</evidence>
<reference evidence="1" key="1">
    <citation type="submission" date="2020-11" db="EMBL/GenBank/DDBJ databases">
        <authorList>
            <consortium name="DOE Joint Genome Institute"/>
            <person name="Ahrendt S."/>
            <person name="Riley R."/>
            <person name="Andreopoulos W."/>
            <person name="Labutti K."/>
            <person name="Pangilinan J."/>
            <person name="Ruiz-Duenas F.J."/>
            <person name="Barrasa J.M."/>
            <person name="Sanchez-Garcia M."/>
            <person name="Camarero S."/>
            <person name="Miyauchi S."/>
            <person name="Serrano A."/>
            <person name="Linde D."/>
            <person name="Babiker R."/>
            <person name="Drula E."/>
            <person name="Ayuso-Fernandez I."/>
            <person name="Pacheco R."/>
            <person name="Padilla G."/>
            <person name="Ferreira P."/>
            <person name="Barriuso J."/>
            <person name="Kellner H."/>
            <person name="Castanera R."/>
            <person name="Alfaro M."/>
            <person name="Ramirez L."/>
            <person name="Pisabarro A.G."/>
            <person name="Kuo A."/>
            <person name="Tritt A."/>
            <person name="Lipzen A."/>
            <person name="He G."/>
            <person name="Yan M."/>
            <person name="Ng V."/>
            <person name="Cullen D."/>
            <person name="Martin F."/>
            <person name="Rosso M.-N."/>
            <person name="Henrissat B."/>
            <person name="Hibbett D."/>
            <person name="Martinez A.T."/>
            <person name="Grigoriev I.V."/>
        </authorList>
    </citation>
    <scope>NUCLEOTIDE SEQUENCE</scope>
    <source>
        <strain evidence="1">AH 40177</strain>
    </source>
</reference>
<name>A0A9P5PS17_9AGAR</name>
<protein>
    <submittedName>
        <fullName evidence="1">Uncharacterized protein</fullName>
    </submittedName>
</protein>
<keyword evidence="2" id="KW-1185">Reference proteome</keyword>
<organism evidence="1 2">
    <name type="scientific">Rhodocollybia butyracea</name>
    <dbReference type="NCBI Taxonomy" id="206335"/>
    <lineage>
        <taxon>Eukaryota</taxon>
        <taxon>Fungi</taxon>
        <taxon>Dikarya</taxon>
        <taxon>Basidiomycota</taxon>
        <taxon>Agaricomycotina</taxon>
        <taxon>Agaricomycetes</taxon>
        <taxon>Agaricomycetidae</taxon>
        <taxon>Agaricales</taxon>
        <taxon>Marasmiineae</taxon>
        <taxon>Omphalotaceae</taxon>
        <taxon>Rhodocollybia</taxon>
    </lineage>
</organism>
<proteinExistence type="predicted"/>
<sequence length="58" mass="6983">MFSPLENILRRRWLRTPVAPSSDTEYRARMPGCRRRGHRFSCKCRDCTRGCRLRRNLS</sequence>
<evidence type="ECO:0000313" key="2">
    <source>
        <dbReference type="Proteomes" id="UP000772434"/>
    </source>
</evidence>
<dbReference type="EMBL" id="JADNRY010000080">
    <property type="protein sequence ID" value="KAF9066935.1"/>
    <property type="molecule type" value="Genomic_DNA"/>
</dbReference>